<dbReference type="EMBL" id="AMZH03000547">
    <property type="protein sequence ID" value="RRT83177.1"/>
    <property type="molecule type" value="Genomic_DNA"/>
</dbReference>
<dbReference type="PANTHER" id="PTHR10055">
    <property type="entry name" value="TRYPTOPHANYL-TRNA SYNTHETASE"/>
    <property type="match status" value="1"/>
</dbReference>
<feature type="transmembrane region" description="Helical" evidence="1">
    <location>
        <begin position="123"/>
        <end position="141"/>
    </location>
</feature>
<comment type="caution">
    <text evidence="2">The sequence shown here is derived from an EMBL/GenBank/DDBJ whole genome shotgun (WGS) entry which is preliminary data.</text>
</comment>
<keyword evidence="1" id="KW-1133">Transmembrane helix</keyword>
<sequence length="233" mass="26665">MHCAYRSVLVPYRYRDNLGTPVQIATIFYSAFYENMVKVAKCVTFNKAVPSFPSSFPHLFSGKDNLRCLIPCAIDQVLFVVSVSPKIDRPRPIEGEIHRQRSIEEVKGKKKKRKRRKKKKRRIRYFSCAVLACAPLPPSLAGHPRAIAAWALFLPCEEMEPSPSMYKAAQDLETIREMKHLILDKASQVNRYAFSGGQDSIENHRKYGANLEVILLKCWFAKKLVVFGFLLSE</sequence>
<protein>
    <submittedName>
        <fullName evidence="2">Uncharacterized protein</fullName>
    </submittedName>
</protein>
<organism evidence="2 3">
    <name type="scientific">Ensete ventricosum</name>
    <name type="common">Abyssinian banana</name>
    <name type="synonym">Musa ensete</name>
    <dbReference type="NCBI Taxonomy" id="4639"/>
    <lineage>
        <taxon>Eukaryota</taxon>
        <taxon>Viridiplantae</taxon>
        <taxon>Streptophyta</taxon>
        <taxon>Embryophyta</taxon>
        <taxon>Tracheophyta</taxon>
        <taxon>Spermatophyta</taxon>
        <taxon>Magnoliopsida</taxon>
        <taxon>Liliopsida</taxon>
        <taxon>Zingiberales</taxon>
        <taxon>Musaceae</taxon>
        <taxon>Ensete</taxon>
    </lineage>
</organism>
<reference evidence="2 3" key="1">
    <citation type="journal article" date="2014" name="Agronomy (Basel)">
        <title>A Draft Genome Sequence for Ensete ventricosum, the Drought-Tolerant Tree Against Hunger.</title>
        <authorList>
            <person name="Harrison J."/>
            <person name="Moore K.A."/>
            <person name="Paszkiewicz K."/>
            <person name="Jones T."/>
            <person name="Grant M."/>
            <person name="Ambacheew D."/>
            <person name="Muzemil S."/>
            <person name="Studholme D.J."/>
        </authorList>
    </citation>
    <scope>NUCLEOTIDE SEQUENCE [LARGE SCALE GENOMIC DNA]</scope>
</reference>
<dbReference type="AlphaFoldDB" id="A0A427B3Z4"/>
<dbReference type="Proteomes" id="UP000287651">
    <property type="component" value="Unassembled WGS sequence"/>
</dbReference>
<dbReference type="Gene3D" id="1.10.240.10">
    <property type="entry name" value="Tyrosyl-Transfer RNA Synthetase"/>
    <property type="match status" value="1"/>
</dbReference>
<evidence type="ECO:0000313" key="3">
    <source>
        <dbReference type="Proteomes" id="UP000287651"/>
    </source>
</evidence>
<evidence type="ECO:0000256" key="1">
    <source>
        <dbReference type="SAM" id="Phobius"/>
    </source>
</evidence>
<gene>
    <name evidence="2" type="ORF">B296_00013702</name>
</gene>
<accession>A0A427B3Z4</accession>
<keyword evidence="1" id="KW-0472">Membrane</keyword>
<dbReference type="PANTHER" id="PTHR10055:SF1">
    <property type="entry name" value="TRYPTOPHAN--TRNA LIGASE, CYTOPLASMIC"/>
    <property type="match status" value="1"/>
</dbReference>
<proteinExistence type="predicted"/>
<dbReference type="GO" id="GO:0005737">
    <property type="term" value="C:cytoplasm"/>
    <property type="evidence" value="ECO:0007669"/>
    <property type="project" value="TreeGrafter"/>
</dbReference>
<keyword evidence="1" id="KW-0812">Transmembrane</keyword>
<dbReference type="GO" id="GO:0006436">
    <property type="term" value="P:tryptophanyl-tRNA aminoacylation"/>
    <property type="evidence" value="ECO:0007669"/>
    <property type="project" value="TreeGrafter"/>
</dbReference>
<dbReference type="GO" id="GO:0004830">
    <property type="term" value="F:tryptophan-tRNA ligase activity"/>
    <property type="evidence" value="ECO:0007669"/>
    <property type="project" value="TreeGrafter"/>
</dbReference>
<evidence type="ECO:0000313" key="2">
    <source>
        <dbReference type="EMBL" id="RRT83177.1"/>
    </source>
</evidence>
<name>A0A427B3Z4_ENSVE</name>